<dbReference type="AlphaFoldDB" id="A0A2W5A029"/>
<comment type="caution">
    <text evidence="3">The sequence shown here is derived from an EMBL/GenBank/DDBJ whole genome shotgun (WGS) entry which is preliminary data.</text>
</comment>
<sequence>MTNAAFAPILALLAAAPAQAADRNIGITSFDRIIVEGPYAVTVRTGRAVSARATGDLRGLDALSLTVDGQTLRVRSSGQAWGGFPDAKAGPVRIALTTPGLMTARVSGNGSLGVDRMRGAKVSVGVEGAGSVSVDRIDADRADLVMAGTGLLRVSGDAKAAIATFRGSGTVDAAAFSAHDLELNSQGGAAVTISASNSAKGNVSGTGDVTILGGPACAIASQGSGNLLCGAKR</sequence>
<evidence type="ECO:0000259" key="2">
    <source>
        <dbReference type="Pfam" id="PF10988"/>
    </source>
</evidence>
<organism evidence="3 4">
    <name type="scientific">Sphingomonas sanxanigenens</name>
    <dbReference type="NCBI Taxonomy" id="397260"/>
    <lineage>
        <taxon>Bacteria</taxon>
        <taxon>Pseudomonadati</taxon>
        <taxon>Pseudomonadota</taxon>
        <taxon>Alphaproteobacteria</taxon>
        <taxon>Sphingomonadales</taxon>
        <taxon>Sphingomonadaceae</taxon>
        <taxon>Sphingomonas</taxon>
    </lineage>
</organism>
<reference evidence="3 4" key="1">
    <citation type="submission" date="2017-08" db="EMBL/GenBank/DDBJ databases">
        <title>Infants hospitalized years apart are colonized by the same room-sourced microbial strains.</title>
        <authorList>
            <person name="Brooks B."/>
            <person name="Olm M.R."/>
            <person name="Firek B.A."/>
            <person name="Baker R."/>
            <person name="Thomas B.C."/>
            <person name="Morowitz M.J."/>
            <person name="Banfield J.F."/>
        </authorList>
    </citation>
    <scope>NUCLEOTIDE SEQUENCE [LARGE SCALE GENOMIC DNA]</scope>
    <source>
        <strain evidence="3">S2_018_000_R2_101</strain>
    </source>
</reference>
<evidence type="ECO:0000313" key="4">
    <source>
        <dbReference type="Proteomes" id="UP000249066"/>
    </source>
</evidence>
<name>A0A2W5A029_9SPHN</name>
<feature type="domain" description="Putative auto-transporter adhesin head GIN" evidence="2">
    <location>
        <begin position="30"/>
        <end position="215"/>
    </location>
</feature>
<evidence type="ECO:0000313" key="3">
    <source>
        <dbReference type="EMBL" id="PZO87924.1"/>
    </source>
</evidence>
<feature type="signal peptide" evidence="1">
    <location>
        <begin position="1"/>
        <end position="20"/>
    </location>
</feature>
<dbReference type="Pfam" id="PF10988">
    <property type="entry name" value="DUF2807"/>
    <property type="match status" value="1"/>
</dbReference>
<dbReference type="Proteomes" id="UP000249066">
    <property type="component" value="Unassembled WGS sequence"/>
</dbReference>
<proteinExistence type="predicted"/>
<dbReference type="Gene3D" id="2.160.20.120">
    <property type="match status" value="1"/>
</dbReference>
<dbReference type="EMBL" id="QFNN01000109">
    <property type="protein sequence ID" value="PZO87924.1"/>
    <property type="molecule type" value="Genomic_DNA"/>
</dbReference>
<evidence type="ECO:0000256" key="1">
    <source>
        <dbReference type="SAM" id="SignalP"/>
    </source>
</evidence>
<accession>A0A2W5A029</accession>
<keyword evidence="1" id="KW-0732">Signal</keyword>
<feature type="chain" id="PRO_5016120328" description="Putative auto-transporter adhesin head GIN domain-containing protein" evidence="1">
    <location>
        <begin position="21"/>
        <end position="233"/>
    </location>
</feature>
<dbReference type="InterPro" id="IPR021255">
    <property type="entry name" value="DUF2807"/>
</dbReference>
<gene>
    <name evidence="3" type="ORF">DI623_13765</name>
</gene>
<protein>
    <recommendedName>
        <fullName evidence="2">Putative auto-transporter adhesin head GIN domain-containing protein</fullName>
    </recommendedName>
</protein>